<sequence length="136" mass="15889">MDIYGLDIETQTQKKEADPYVIGSAQFFATIFGNKHAILLPDCEESHELVGCWMLDNIPLTTRIMKQGETIIYNLEDYGIQEDGQYEWMPPTYFIQLPDWELIASHAVFKRQIAIYFRPRPTWRKNPYASPINLSQ</sequence>
<protein>
    <submittedName>
        <fullName evidence="1">Uncharacterized protein</fullName>
    </submittedName>
</protein>
<evidence type="ECO:0000313" key="1">
    <source>
        <dbReference type="EMBL" id="EBO1428355.1"/>
    </source>
</evidence>
<reference evidence="1" key="1">
    <citation type="submission" date="2018-10" db="EMBL/GenBank/DDBJ databases">
        <authorList>
            <consortium name="Veterinary Laboratory Investigation and Response Network"/>
        </authorList>
    </citation>
    <scope>NUCLEOTIDE SEQUENCE</scope>
    <source>
        <strain evidence="1">SAL-18-VL-OH-GA-0003</strain>
    </source>
</reference>
<dbReference type="AlphaFoldDB" id="A0A5T9SP30"/>
<comment type="caution">
    <text evidence="1">The sequence shown here is derived from an EMBL/GenBank/DDBJ whole genome shotgun (WGS) entry which is preliminary data.</text>
</comment>
<gene>
    <name evidence="1" type="ORF">D5Q97_24130</name>
</gene>
<proteinExistence type="predicted"/>
<name>A0A5T9SP30_SALER</name>
<accession>A0A5T9SP30</accession>
<organism evidence="1">
    <name type="scientific">Salmonella enterica</name>
    <name type="common">Salmonella choleraesuis</name>
    <dbReference type="NCBI Taxonomy" id="28901"/>
    <lineage>
        <taxon>Bacteria</taxon>
        <taxon>Pseudomonadati</taxon>
        <taxon>Pseudomonadota</taxon>
        <taxon>Gammaproteobacteria</taxon>
        <taxon>Enterobacterales</taxon>
        <taxon>Enterobacteriaceae</taxon>
        <taxon>Salmonella</taxon>
    </lineage>
</organism>
<dbReference type="EMBL" id="AAGHOJ010000087">
    <property type="protein sequence ID" value="EBO1428355.1"/>
    <property type="molecule type" value="Genomic_DNA"/>
</dbReference>